<organism evidence="1 3">
    <name type="scientific">Phytophthora rubi</name>
    <dbReference type="NCBI Taxonomy" id="129364"/>
    <lineage>
        <taxon>Eukaryota</taxon>
        <taxon>Sar</taxon>
        <taxon>Stramenopiles</taxon>
        <taxon>Oomycota</taxon>
        <taxon>Peronosporomycetes</taxon>
        <taxon>Peronosporales</taxon>
        <taxon>Peronosporaceae</taxon>
        <taxon>Phytophthora</taxon>
    </lineage>
</organism>
<evidence type="ECO:0000313" key="3">
    <source>
        <dbReference type="Proteomes" id="UP000429607"/>
    </source>
</evidence>
<sequence>MRTPRRCHSAATLREALTVSCSLSAAMAAASAKAYRARNPTTCIVPTILRQV</sequence>
<protein>
    <submittedName>
        <fullName evidence="1">Uncharacterized protein</fullName>
    </submittedName>
</protein>
<comment type="caution">
    <text evidence="1">The sequence shown here is derived from an EMBL/GenBank/DDBJ whole genome shotgun (WGS) entry which is preliminary data.</text>
</comment>
<proteinExistence type="predicted"/>
<dbReference type="Proteomes" id="UP000429607">
    <property type="component" value="Unassembled WGS sequence"/>
</dbReference>
<evidence type="ECO:0000313" key="4">
    <source>
        <dbReference type="Proteomes" id="UP000434957"/>
    </source>
</evidence>
<accession>A0A6A3KF08</accession>
<dbReference type="Proteomes" id="UP000434957">
    <property type="component" value="Unassembled WGS sequence"/>
</dbReference>
<dbReference type="AlphaFoldDB" id="A0A6A3KF08"/>
<gene>
    <name evidence="1" type="ORF">PR001_g17327</name>
    <name evidence="2" type="ORF">PR003_g17913</name>
</gene>
<name>A0A6A3KF08_9STRA</name>
<evidence type="ECO:0000313" key="2">
    <source>
        <dbReference type="EMBL" id="KAE9319660.1"/>
    </source>
</evidence>
<dbReference type="EMBL" id="QXFV01001434">
    <property type="protein sequence ID" value="KAE9005941.1"/>
    <property type="molecule type" value="Genomic_DNA"/>
</dbReference>
<evidence type="ECO:0000313" key="1">
    <source>
        <dbReference type="EMBL" id="KAE9005941.1"/>
    </source>
</evidence>
<dbReference type="EMBL" id="QXFT01001399">
    <property type="protein sequence ID" value="KAE9319660.1"/>
    <property type="molecule type" value="Genomic_DNA"/>
</dbReference>
<keyword evidence="4" id="KW-1185">Reference proteome</keyword>
<reference evidence="1 3" key="1">
    <citation type="submission" date="2018-09" db="EMBL/GenBank/DDBJ databases">
        <title>Genomic investigation of the strawberry pathogen Phytophthora fragariae indicates pathogenicity is determined by transcriptional variation in three key races.</title>
        <authorList>
            <person name="Adams T.M."/>
            <person name="Armitage A.D."/>
            <person name="Sobczyk M.K."/>
            <person name="Bates H.J."/>
            <person name="Dunwell J.M."/>
            <person name="Nellist C.F."/>
            <person name="Harrison R.J."/>
        </authorList>
    </citation>
    <scope>NUCLEOTIDE SEQUENCE [LARGE SCALE GENOMIC DNA]</scope>
    <source>
        <strain evidence="1 3">SCRP249</strain>
        <strain evidence="2 4">SCRP333</strain>
    </source>
</reference>